<sequence>MLPDIKQGEKYINSEEASWTNTGNYPIKDMHPASYEVLNSPYSDKSYNIFNAFLRVNMFDTQPDQSSFLSMELDMYAVSGDYSSVISFEYVFDAEQNQVSPVNGLMNERDGIAIYNPLKLEVQVKIVP</sequence>
<keyword evidence="2" id="KW-1185">Reference proteome</keyword>
<proteinExistence type="predicted"/>
<reference evidence="1" key="1">
    <citation type="submission" date="2021-01" db="EMBL/GenBank/DDBJ databases">
        <title>Fulvivirga kasyanovii gen. nov., sp nov., a novel member of the phylum Bacteroidetes isolated from seawater in a mussel farm.</title>
        <authorList>
            <person name="Zhao L.-H."/>
            <person name="Wang Z.-J."/>
        </authorList>
    </citation>
    <scope>NUCLEOTIDE SEQUENCE</scope>
    <source>
        <strain evidence="1">2943</strain>
    </source>
</reference>
<evidence type="ECO:0000313" key="2">
    <source>
        <dbReference type="Proteomes" id="UP000659388"/>
    </source>
</evidence>
<gene>
    <name evidence="1" type="ORF">JL102_22560</name>
</gene>
<organism evidence="1 2">
    <name type="scientific">Fulvivirga sediminis</name>
    <dbReference type="NCBI Taxonomy" id="2803949"/>
    <lineage>
        <taxon>Bacteria</taxon>
        <taxon>Pseudomonadati</taxon>
        <taxon>Bacteroidota</taxon>
        <taxon>Cytophagia</taxon>
        <taxon>Cytophagales</taxon>
        <taxon>Fulvivirgaceae</taxon>
        <taxon>Fulvivirga</taxon>
    </lineage>
</organism>
<comment type="caution">
    <text evidence="1">The sequence shown here is derived from an EMBL/GenBank/DDBJ whole genome shotgun (WGS) entry which is preliminary data.</text>
</comment>
<protein>
    <submittedName>
        <fullName evidence="1">Uncharacterized protein</fullName>
    </submittedName>
</protein>
<dbReference type="AlphaFoldDB" id="A0A937K2T2"/>
<dbReference type="Proteomes" id="UP000659388">
    <property type="component" value="Unassembled WGS sequence"/>
</dbReference>
<accession>A0A937K2T2</accession>
<evidence type="ECO:0000313" key="1">
    <source>
        <dbReference type="EMBL" id="MBL3658946.1"/>
    </source>
</evidence>
<name>A0A937K2T2_9BACT</name>
<dbReference type="EMBL" id="JAESIY010000020">
    <property type="protein sequence ID" value="MBL3658946.1"/>
    <property type="molecule type" value="Genomic_DNA"/>
</dbReference>